<dbReference type="eggNOG" id="COG1309">
    <property type="taxonomic scope" value="Bacteria"/>
</dbReference>
<dbReference type="PANTHER" id="PTHR30055">
    <property type="entry name" value="HTH-TYPE TRANSCRIPTIONAL REGULATOR RUTR"/>
    <property type="match status" value="1"/>
</dbReference>
<evidence type="ECO:0000256" key="1">
    <source>
        <dbReference type="ARBA" id="ARBA00023015"/>
    </source>
</evidence>
<dbReference type="Proteomes" id="UP000002791">
    <property type="component" value="Chromosome"/>
</dbReference>
<dbReference type="GO" id="GO:0000976">
    <property type="term" value="F:transcription cis-regulatory region binding"/>
    <property type="evidence" value="ECO:0007669"/>
    <property type="project" value="TreeGrafter"/>
</dbReference>
<keyword evidence="1" id="KW-0805">Transcription regulation</keyword>
<proteinExistence type="predicted"/>
<feature type="DNA-binding region" description="H-T-H motif" evidence="4">
    <location>
        <begin position="50"/>
        <end position="69"/>
    </location>
</feature>
<dbReference type="GO" id="GO:0045892">
    <property type="term" value="P:negative regulation of DNA-templated transcription"/>
    <property type="evidence" value="ECO:0007669"/>
    <property type="project" value="InterPro"/>
</dbReference>
<evidence type="ECO:0000313" key="7">
    <source>
        <dbReference type="Proteomes" id="UP000002791"/>
    </source>
</evidence>
<dbReference type="SUPFAM" id="SSF48498">
    <property type="entry name" value="Tetracyclin repressor-like, C-terminal domain"/>
    <property type="match status" value="1"/>
</dbReference>
<protein>
    <submittedName>
        <fullName evidence="6">Transcriptional regulator</fullName>
    </submittedName>
</protein>
<keyword evidence="3" id="KW-0804">Transcription</keyword>
<dbReference type="PROSITE" id="PS50977">
    <property type="entry name" value="HTH_TETR_2"/>
    <property type="match status" value="1"/>
</dbReference>
<dbReference type="InterPro" id="IPR001647">
    <property type="entry name" value="HTH_TetR"/>
</dbReference>
<dbReference type="Pfam" id="PF02909">
    <property type="entry name" value="TetR_C_1"/>
    <property type="match status" value="1"/>
</dbReference>
<dbReference type="Pfam" id="PF00440">
    <property type="entry name" value="TetR_N"/>
    <property type="match status" value="1"/>
</dbReference>
<dbReference type="PANTHER" id="PTHR30055:SF151">
    <property type="entry name" value="TRANSCRIPTIONAL REGULATORY PROTEIN"/>
    <property type="match status" value="1"/>
</dbReference>
<sequence length="242" mass="25993">MTDADVPADLRRLWRLPASSRLGRPAELDVDRVVGAAVDLADQDGLDGVTLQKVAQTLGVTKMSLYRYVGSKGELAELMFDHAIGPAPQPGADVGWRDGVRQWAAAVRTRYAEHPWLADMPITGPPRGPNGISWTDAMLRVLRDTGLDLGTQLGVLNVVSGHLRNAIVLTRQFEGSTGVSQSQAERDYGRALAALVDAERFPDAARLFASNVFEPAGEPPDDIDFGLELILDGVAAAIDATR</sequence>
<dbReference type="PRINTS" id="PR00455">
    <property type="entry name" value="HTHTETR"/>
</dbReference>
<gene>
    <name evidence="6" type="ORF">SaccyDRAFT_5045</name>
</gene>
<keyword evidence="7" id="KW-1185">Reference proteome</keyword>
<reference evidence="6 7" key="1">
    <citation type="submission" date="2011-11" db="EMBL/GenBank/DDBJ databases">
        <title>The Noncontiguous Finished sequence of Saccharomonospora cyanea NA-134.</title>
        <authorList>
            <consortium name="US DOE Joint Genome Institute"/>
            <person name="Lucas S."/>
            <person name="Han J."/>
            <person name="Lapidus A."/>
            <person name="Cheng J.-F."/>
            <person name="Goodwin L."/>
            <person name="Pitluck S."/>
            <person name="Peters L."/>
            <person name="Ovchinnikova G."/>
            <person name="Lu M."/>
            <person name="Detter J.C."/>
            <person name="Han C."/>
            <person name="Tapia R."/>
            <person name="Land M."/>
            <person name="Hauser L."/>
            <person name="Kyrpides N."/>
            <person name="Ivanova N."/>
            <person name="Pagani I."/>
            <person name="Brambilla E.-M."/>
            <person name="Klenk H.-P."/>
            <person name="Woyke T."/>
        </authorList>
    </citation>
    <scope>NUCLEOTIDE SEQUENCE [LARGE SCALE GENOMIC DNA]</scope>
    <source>
        <strain evidence="6 7">NA-134</strain>
    </source>
</reference>
<dbReference type="InterPro" id="IPR009057">
    <property type="entry name" value="Homeodomain-like_sf"/>
</dbReference>
<dbReference type="InterPro" id="IPR004111">
    <property type="entry name" value="Repressor_TetR_C"/>
</dbReference>
<dbReference type="InterPro" id="IPR050109">
    <property type="entry name" value="HTH-type_TetR-like_transc_reg"/>
</dbReference>
<dbReference type="InterPro" id="IPR036271">
    <property type="entry name" value="Tet_transcr_reg_TetR-rel_C_sf"/>
</dbReference>
<evidence type="ECO:0000313" key="6">
    <source>
        <dbReference type="EMBL" id="EHR63840.1"/>
    </source>
</evidence>
<name>H5XQA7_9PSEU</name>
<dbReference type="AlphaFoldDB" id="H5XQA7"/>
<dbReference type="STRING" id="882082.SaccyDRAFT_5045"/>
<dbReference type="Gene3D" id="1.10.357.10">
    <property type="entry name" value="Tetracycline Repressor, domain 2"/>
    <property type="match status" value="1"/>
</dbReference>
<dbReference type="HOGENOM" id="CLU_069543_0_1_11"/>
<feature type="domain" description="HTH tetR-type" evidence="5">
    <location>
        <begin position="27"/>
        <end position="87"/>
    </location>
</feature>
<dbReference type="RefSeq" id="WP_005460408.1">
    <property type="nucleotide sequence ID" value="NZ_CM001440.1"/>
</dbReference>
<dbReference type="SUPFAM" id="SSF46689">
    <property type="entry name" value="Homeodomain-like"/>
    <property type="match status" value="1"/>
</dbReference>
<organism evidence="6 7">
    <name type="scientific">Saccharomonospora cyanea NA-134</name>
    <dbReference type="NCBI Taxonomy" id="882082"/>
    <lineage>
        <taxon>Bacteria</taxon>
        <taxon>Bacillati</taxon>
        <taxon>Actinomycetota</taxon>
        <taxon>Actinomycetes</taxon>
        <taxon>Pseudonocardiales</taxon>
        <taxon>Pseudonocardiaceae</taxon>
        <taxon>Saccharomonospora</taxon>
    </lineage>
</organism>
<evidence type="ECO:0000256" key="4">
    <source>
        <dbReference type="PROSITE-ProRule" id="PRU00335"/>
    </source>
</evidence>
<evidence type="ECO:0000259" key="5">
    <source>
        <dbReference type="PROSITE" id="PS50977"/>
    </source>
</evidence>
<evidence type="ECO:0000256" key="2">
    <source>
        <dbReference type="ARBA" id="ARBA00023125"/>
    </source>
</evidence>
<dbReference type="Gene3D" id="1.10.10.60">
    <property type="entry name" value="Homeodomain-like"/>
    <property type="match status" value="1"/>
</dbReference>
<dbReference type="GO" id="GO:0003700">
    <property type="term" value="F:DNA-binding transcription factor activity"/>
    <property type="evidence" value="ECO:0007669"/>
    <property type="project" value="TreeGrafter"/>
</dbReference>
<evidence type="ECO:0000256" key="3">
    <source>
        <dbReference type="ARBA" id="ARBA00023163"/>
    </source>
</evidence>
<dbReference type="EMBL" id="CM001440">
    <property type="protein sequence ID" value="EHR63840.1"/>
    <property type="molecule type" value="Genomic_DNA"/>
</dbReference>
<keyword evidence="2 4" id="KW-0238">DNA-binding</keyword>
<accession>H5XQA7</accession>